<dbReference type="CDD" id="cd17763">
    <property type="entry name" value="UP_hUPP-like"/>
    <property type="match status" value="1"/>
</dbReference>
<sequence length="354" mass="39854">MPALNVPEAVTGPVVVDNHLEDKKMLSYPAFGLRNKYLENVDDDFLYHFGFGIKTVDIPKVFGDTKFVCTGGSPTRLKLYAEWFSKECNLECSENLSKSDRFVLYKTGQVVWVNHGMGNPSLSIMLVEMFKLMHHAKATDVKFIRLGTSGGVGVEPGTVVVTTNAMNSELTDKFVQWIAGKRVRSRFTARPGGVIPYPQGQLRVSKLLQIERETWLDEDLRKDLIATAAEKNIPVETGSTLCADDFYEGQMRLDGFFCEYNADDKFDFLRKIHDKGVRNIEMESACFASLTYRAGVKGLSRFDAGSALLDRSYHLLRLYAWSGCRPTIFRSLLNVFVQRCFDLPLGLFAETSNT</sequence>
<feature type="binding site" evidence="2">
    <location>
        <begin position="145"/>
        <end position="148"/>
    </location>
    <ligand>
        <name>phosphate</name>
        <dbReference type="ChEBI" id="CHEBI:43474"/>
    </ligand>
</feature>
<protein>
    <recommendedName>
        <fullName evidence="3">Nucleoside phosphorylase domain-containing protein</fullName>
    </recommendedName>
</protein>
<gene>
    <name evidence="4" type="primary">Acey_s0071.g513</name>
    <name evidence="4" type="ORF">Y032_0071g513</name>
</gene>
<evidence type="ECO:0000256" key="1">
    <source>
        <dbReference type="ARBA" id="ARBA00010456"/>
    </source>
</evidence>
<dbReference type="OrthoDB" id="204058at2759"/>
<feature type="domain" description="Nucleoside phosphorylase" evidence="3">
    <location>
        <begin position="66"/>
        <end position="297"/>
    </location>
</feature>
<feature type="binding site" evidence="2">
    <location>
        <position position="250"/>
    </location>
    <ligand>
        <name>substrate</name>
    </ligand>
</feature>
<dbReference type="GO" id="GO:0006218">
    <property type="term" value="P:uridine catabolic process"/>
    <property type="evidence" value="ECO:0007669"/>
    <property type="project" value="TreeGrafter"/>
</dbReference>
<dbReference type="InterPro" id="IPR000845">
    <property type="entry name" value="Nucleoside_phosphorylase_d"/>
</dbReference>
<name>A0A016TX50_9BILA</name>
<dbReference type="Gene3D" id="3.40.50.1580">
    <property type="entry name" value="Nucleoside phosphorylase domain"/>
    <property type="match status" value="1"/>
</dbReference>
<evidence type="ECO:0000313" key="5">
    <source>
        <dbReference type="Proteomes" id="UP000024635"/>
    </source>
</evidence>
<accession>A0A016TX50</accession>
<feature type="binding site" evidence="2">
    <location>
        <position position="101"/>
    </location>
    <ligand>
        <name>phosphate</name>
        <dbReference type="ChEBI" id="CHEBI:43474"/>
    </ligand>
</feature>
<dbReference type="InterPro" id="IPR035994">
    <property type="entry name" value="Nucleoside_phosphorylase_sf"/>
</dbReference>
<comment type="similarity">
    <text evidence="1">Belongs to the PNP/UDP phosphorylase family.</text>
</comment>
<dbReference type="EMBL" id="JARK01001407">
    <property type="protein sequence ID" value="EYC07187.1"/>
    <property type="molecule type" value="Genomic_DNA"/>
</dbReference>
<dbReference type="Pfam" id="PF01048">
    <property type="entry name" value="PNP_UDP_1"/>
    <property type="match status" value="1"/>
</dbReference>
<dbReference type="PANTHER" id="PTHR43691:SF11">
    <property type="entry name" value="FI09636P-RELATED"/>
    <property type="match status" value="1"/>
</dbReference>
<dbReference type="SUPFAM" id="SSF53167">
    <property type="entry name" value="Purine and uridine phosphorylases"/>
    <property type="match status" value="1"/>
</dbReference>
<reference evidence="5" key="1">
    <citation type="journal article" date="2015" name="Nat. Genet.">
        <title>The genome and transcriptome of the zoonotic hookworm Ancylostoma ceylanicum identify infection-specific gene families.</title>
        <authorList>
            <person name="Schwarz E.M."/>
            <person name="Hu Y."/>
            <person name="Antoshechkin I."/>
            <person name="Miller M.M."/>
            <person name="Sternberg P.W."/>
            <person name="Aroian R.V."/>
        </authorList>
    </citation>
    <scope>NUCLEOTIDE SEQUENCE</scope>
    <source>
        <strain evidence="5">HY135</strain>
    </source>
</reference>
<dbReference type="PANTHER" id="PTHR43691">
    <property type="entry name" value="URIDINE PHOSPHORYLASE"/>
    <property type="match status" value="1"/>
</dbReference>
<proteinExistence type="inferred from homology"/>
<dbReference type="GO" id="GO:0009166">
    <property type="term" value="P:nucleotide catabolic process"/>
    <property type="evidence" value="ECO:0007669"/>
    <property type="project" value="InterPro"/>
</dbReference>
<dbReference type="InterPro" id="IPR010059">
    <property type="entry name" value="Uridine_phosphorylase_euk"/>
</dbReference>
<dbReference type="Proteomes" id="UP000024635">
    <property type="component" value="Unassembled WGS sequence"/>
</dbReference>
<evidence type="ECO:0000256" key="2">
    <source>
        <dbReference type="PIRSR" id="PIRSR610059-50"/>
    </source>
</evidence>
<dbReference type="GO" id="GO:0005829">
    <property type="term" value="C:cytosol"/>
    <property type="evidence" value="ECO:0007669"/>
    <property type="project" value="TreeGrafter"/>
</dbReference>
<evidence type="ECO:0000313" key="4">
    <source>
        <dbReference type="EMBL" id="EYC07187.1"/>
    </source>
</evidence>
<dbReference type="AlphaFoldDB" id="A0A016TX50"/>
<keyword evidence="5" id="KW-1185">Reference proteome</keyword>
<evidence type="ECO:0000259" key="3">
    <source>
        <dbReference type="Pfam" id="PF01048"/>
    </source>
</evidence>
<dbReference type="STRING" id="53326.A0A016TX50"/>
<feature type="binding site" evidence="2">
    <location>
        <position position="252"/>
    </location>
    <ligand>
        <name>substrate</name>
    </ligand>
</feature>
<dbReference type="GO" id="GO:0004850">
    <property type="term" value="F:uridine phosphorylase activity"/>
    <property type="evidence" value="ECO:0007669"/>
    <property type="project" value="InterPro"/>
</dbReference>
<organism evidence="4 5">
    <name type="scientific">Ancylostoma ceylanicum</name>
    <dbReference type="NCBI Taxonomy" id="53326"/>
    <lineage>
        <taxon>Eukaryota</taxon>
        <taxon>Metazoa</taxon>
        <taxon>Ecdysozoa</taxon>
        <taxon>Nematoda</taxon>
        <taxon>Chromadorea</taxon>
        <taxon>Rhabditida</taxon>
        <taxon>Rhabditina</taxon>
        <taxon>Rhabditomorpha</taxon>
        <taxon>Strongyloidea</taxon>
        <taxon>Ancylostomatidae</taxon>
        <taxon>Ancylostomatinae</taxon>
        <taxon>Ancylostoma</taxon>
    </lineage>
</organism>
<comment type="caution">
    <text evidence="4">The sequence shown here is derived from an EMBL/GenBank/DDBJ whole genome shotgun (WGS) entry which is preliminary data.</text>
</comment>